<dbReference type="SUPFAM" id="SSF55781">
    <property type="entry name" value="GAF domain-like"/>
    <property type="match status" value="1"/>
</dbReference>
<dbReference type="SUPFAM" id="SSF52091">
    <property type="entry name" value="SpoIIaa-like"/>
    <property type="match status" value="1"/>
</dbReference>
<comment type="caution">
    <text evidence="3">The sequence shown here is derived from an EMBL/GenBank/DDBJ whole genome shotgun (WGS) entry which is preliminary data.</text>
</comment>
<dbReference type="CDD" id="cd07043">
    <property type="entry name" value="STAS_anti-anti-sigma_factors"/>
    <property type="match status" value="1"/>
</dbReference>
<evidence type="ECO:0000256" key="1">
    <source>
        <dbReference type="SAM" id="MobiDB-lite"/>
    </source>
</evidence>
<accession>A0ABT1DH48</accession>
<keyword evidence="4" id="KW-1185">Reference proteome</keyword>
<dbReference type="InterPro" id="IPR058548">
    <property type="entry name" value="MlaB-like_STAS"/>
</dbReference>
<proteinExistence type="predicted"/>
<dbReference type="Gene3D" id="3.30.750.24">
    <property type="entry name" value="STAS domain"/>
    <property type="match status" value="1"/>
</dbReference>
<protein>
    <submittedName>
        <fullName evidence="3">STAS domain-containing protein</fullName>
    </submittedName>
</protein>
<evidence type="ECO:0000313" key="3">
    <source>
        <dbReference type="EMBL" id="MCO8270127.1"/>
    </source>
</evidence>
<dbReference type="Proteomes" id="UP001523369">
    <property type="component" value="Unassembled WGS sequence"/>
</dbReference>
<dbReference type="InterPro" id="IPR002645">
    <property type="entry name" value="STAS_dom"/>
</dbReference>
<dbReference type="RefSeq" id="WP_253236252.1">
    <property type="nucleotide sequence ID" value="NZ_JAMYJR010000003.1"/>
</dbReference>
<gene>
    <name evidence="3" type="ORF">M1L60_05915</name>
</gene>
<sequence length="332" mass="35025">MESRPHHPPVSQLGVFALFGTLDASSHRRVRAVLGAALAHAAARHLPEIVVDLSAVRSADAEVVRLLAGAHESALESGRRLRVSGAGLAVQQALEAAGAGRRLFVHEINDPARLAAVLLDGSADLERASAGRRRAEDDQVRLGRRLQQQAVDWEVRSTRRALLAGLRHRLRTEPRALAGEDFLVVADRPAVVAGILTAATTAGGADGCDLHVHDPRSGLLRSAGLRGLPAGLRTRVPSMPDGRPRVVDDITGDPIFAGQPALAALLAAGLLAVRCYQLRDGSGRSLGVLTMHFRTAARRPADADRLARDAESALAQLPEPVTARPGRPAPPG</sequence>
<dbReference type="EMBL" id="JAMYJR010000003">
    <property type="protein sequence ID" value="MCO8270127.1"/>
    <property type="molecule type" value="Genomic_DNA"/>
</dbReference>
<feature type="region of interest" description="Disordered" evidence="1">
    <location>
        <begin position="302"/>
        <end position="332"/>
    </location>
</feature>
<dbReference type="Pfam" id="PF13466">
    <property type="entry name" value="STAS_2"/>
    <property type="match status" value="1"/>
</dbReference>
<feature type="compositionally biased region" description="Basic and acidic residues" evidence="1">
    <location>
        <begin position="302"/>
        <end position="311"/>
    </location>
</feature>
<reference evidence="3 4" key="1">
    <citation type="submission" date="2022-06" db="EMBL/GenBank/DDBJ databases">
        <title>New Species of the Genus Actinoplanes, ActinopZanes ferrugineus.</title>
        <authorList>
            <person name="Ding P."/>
        </authorList>
    </citation>
    <scope>NUCLEOTIDE SEQUENCE [LARGE SCALE GENOMIC DNA]</scope>
    <source>
        <strain evidence="3 4">TRM88003</strain>
    </source>
</reference>
<feature type="domain" description="STAS" evidence="2">
    <location>
        <begin position="15"/>
        <end position="98"/>
    </location>
</feature>
<dbReference type="PROSITE" id="PS50801">
    <property type="entry name" value="STAS"/>
    <property type="match status" value="1"/>
</dbReference>
<dbReference type="InterPro" id="IPR036513">
    <property type="entry name" value="STAS_dom_sf"/>
</dbReference>
<name>A0ABT1DH48_9ACTN</name>
<evidence type="ECO:0000313" key="4">
    <source>
        <dbReference type="Proteomes" id="UP001523369"/>
    </source>
</evidence>
<evidence type="ECO:0000259" key="2">
    <source>
        <dbReference type="PROSITE" id="PS50801"/>
    </source>
</evidence>
<organism evidence="3 4">
    <name type="scientific">Paractinoplanes aksuensis</name>
    <dbReference type="NCBI Taxonomy" id="2939490"/>
    <lineage>
        <taxon>Bacteria</taxon>
        <taxon>Bacillati</taxon>
        <taxon>Actinomycetota</taxon>
        <taxon>Actinomycetes</taxon>
        <taxon>Micromonosporales</taxon>
        <taxon>Micromonosporaceae</taxon>
        <taxon>Paractinoplanes</taxon>
    </lineage>
</organism>